<keyword evidence="3" id="KW-1185">Reference proteome</keyword>
<feature type="transmembrane region" description="Helical" evidence="1">
    <location>
        <begin position="40"/>
        <end position="61"/>
    </location>
</feature>
<dbReference type="InterPro" id="IPR052556">
    <property type="entry name" value="PolySynth_Transporter"/>
</dbReference>
<accession>A0A1G7U721</accession>
<feature type="transmembrane region" description="Helical" evidence="1">
    <location>
        <begin position="219"/>
        <end position="240"/>
    </location>
</feature>
<feature type="transmembrane region" description="Helical" evidence="1">
    <location>
        <begin position="7"/>
        <end position="28"/>
    </location>
</feature>
<reference evidence="3" key="1">
    <citation type="submission" date="2016-10" db="EMBL/GenBank/DDBJ databases">
        <authorList>
            <person name="Varghese N."/>
            <person name="Submissions S."/>
        </authorList>
    </citation>
    <scope>NUCLEOTIDE SEQUENCE [LARGE SCALE GENOMIC DNA]</scope>
    <source>
        <strain evidence="3">DSM 8344</strain>
    </source>
</reference>
<keyword evidence="1" id="KW-1133">Transmembrane helix</keyword>
<dbReference type="PANTHER" id="PTHR43424">
    <property type="entry name" value="LOCUS PUTATIVE PROTEIN 1-RELATED"/>
    <property type="match status" value="1"/>
</dbReference>
<sequence>MSFVRNSFLTLFGTIGRVAFSMITQIVISRVLGPVGKGLYAFLVQIPTVLVPLCSLGLNYANTYYIARNPEDGKKAVGSSLGMAALLGGFMVVVVGIAYQFLKNGYMQAVTPLQLGLILIAIPFGLLNLYWLSVLWGMDYIGKYNLALLVQFVVLSAGISIAALLGRLTVTTGFGIWVAGNILTTLYMLPDMAKLCQWRFHSFSLSYIRQTLGYGAKSYLANVMMVINYRLDLFIIAGFLPLSQVGLYTTAVTLAEMVGYLGNAVNTALIPKLASEKDSVTFSMTPKVTRLTILLTFFAALGMGIIAYPLILLFFGRLFIGAFYPLLLLLPGIVALGGSAVLSADLMARGKPIYSSISSGITVVITLILDFTLIPLWGIMGAAIASSLVYLSLFSLNYAFYRRESGEKLVTVVIFTWEDIKEMTLFVKQVRNKWVSRGRAVQDGKK</sequence>
<dbReference type="RefSeq" id="WP_092330065.1">
    <property type="nucleotide sequence ID" value="NZ_FNCP01000003.1"/>
</dbReference>
<keyword evidence="1" id="KW-0812">Transmembrane</keyword>
<dbReference type="OrthoDB" id="5240734at2"/>
<dbReference type="Pfam" id="PF13440">
    <property type="entry name" value="Polysacc_synt_3"/>
    <property type="match status" value="1"/>
</dbReference>
<dbReference type="EMBL" id="FNCP01000003">
    <property type="protein sequence ID" value="SDG43178.1"/>
    <property type="molecule type" value="Genomic_DNA"/>
</dbReference>
<evidence type="ECO:0000256" key="1">
    <source>
        <dbReference type="SAM" id="Phobius"/>
    </source>
</evidence>
<gene>
    <name evidence="2" type="ORF">SAMN05443529_10343</name>
</gene>
<feature type="transmembrane region" description="Helical" evidence="1">
    <location>
        <begin position="171"/>
        <end position="189"/>
    </location>
</feature>
<feature type="transmembrane region" description="Helical" evidence="1">
    <location>
        <begin position="322"/>
        <end position="342"/>
    </location>
</feature>
<dbReference type="Proteomes" id="UP000198656">
    <property type="component" value="Unassembled WGS sequence"/>
</dbReference>
<feature type="transmembrane region" description="Helical" evidence="1">
    <location>
        <begin position="354"/>
        <end position="373"/>
    </location>
</feature>
<proteinExistence type="predicted"/>
<organism evidence="2 3">
    <name type="scientific">Desulfosporosinus hippei DSM 8344</name>
    <dbReference type="NCBI Taxonomy" id="1121419"/>
    <lineage>
        <taxon>Bacteria</taxon>
        <taxon>Bacillati</taxon>
        <taxon>Bacillota</taxon>
        <taxon>Clostridia</taxon>
        <taxon>Eubacteriales</taxon>
        <taxon>Desulfitobacteriaceae</taxon>
        <taxon>Desulfosporosinus</taxon>
    </lineage>
</organism>
<dbReference type="STRING" id="1121419.SAMN05443529_10343"/>
<keyword evidence="1" id="KW-0472">Membrane</keyword>
<dbReference type="CDD" id="cd13128">
    <property type="entry name" value="MATE_Wzx_like"/>
    <property type="match status" value="1"/>
</dbReference>
<evidence type="ECO:0000313" key="3">
    <source>
        <dbReference type="Proteomes" id="UP000198656"/>
    </source>
</evidence>
<feature type="transmembrane region" description="Helical" evidence="1">
    <location>
        <begin position="246"/>
        <end position="270"/>
    </location>
</feature>
<protein>
    <submittedName>
        <fullName evidence="2">Membrane protein involved in the export of O-antigen and teichoic acid</fullName>
    </submittedName>
</protein>
<feature type="transmembrane region" description="Helical" evidence="1">
    <location>
        <begin position="379"/>
        <end position="400"/>
    </location>
</feature>
<feature type="transmembrane region" description="Helical" evidence="1">
    <location>
        <begin position="291"/>
        <end position="316"/>
    </location>
</feature>
<feature type="transmembrane region" description="Helical" evidence="1">
    <location>
        <begin position="144"/>
        <end position="165"/>
    </location>
</feature>
<feature type="transmembrane region" description="Helical" evidence="1">
    <location>
        <begin position="81"/>
        <end position="101"/>
    </location>
</feature>
<dbReference type="AlphaFoldDB" id="A0A1G7U721"/>
<evidence type="ECO:0000313" key="2">
    <source>
        <dbReference type="EMBL" id="SDG43178.1"/>
    </source>
</evidence>
<feature type="transmembrane region" description="Helical" evidence="1">
    <location>
        <begin position="113"/>
        <end position="132"/>
    </location>
</feature>
<name>A0A1G7U721_9FIRM</name>
<dbReference type="PANTHER" id="PTHR43424:SF1">
    <property type="entry name" value="LOCUS PUTATIVE PROTEIN 1-RELATED"/>
    <property type="match status" value="1"/>
</dbReference>